<organism evidence="3 4">
    <name type="scientific">Chelativorans salis</name>
    <dbReference type="NCBI Taxonomy" id="2978478"/>
    <lineage>
        <taxon>Bacteria</taxon>
        <taxon>Pseudomonadati</taxon>
        <taxon>Pseudomonadota</taxon>
        <taxon>Alphaproteobacteria</taxon>
        <taxon>Hyphomicrobiales</taxon>
        <taxon>Phyllobacteriaceae</taxon>
        <taxon>Chelativorans</taxon>
    </lineage>
</organism>
<dbReference type="Pfam" id="PF01266">
    <property type="entry name" value="DAO"/>
    <property type="match status" value="1"/>
</dbReference>
<dbReference type="Proteomes" id="UP001320831">
    <property type="component" value="Unassembled WGS sequence"/>
</dbReference>
<dbReference type="PANTHER" id="PTHR13847:SF287">
    <property type="entry name" value="FAD-DEPENDENT OXIDOREDUCTASE DOMAIN-CONTAINING PROTEIN 1"/>
    <property type="match status" value="1"/>
</dbReference>
<gene>
    <name evidence="3" type="ORF">N5A92_22545</name>
</gene>
<evidence type="ECO:0000313" key="4">
    <source>
        <dbReference type="Proteomes" id="UP001320831"/>
    </source>
</evidence>
<proteinExistence type="predicted"/>
<evidence type="ECO:0000256" key="1">
    <source>
        <dbReference type="ARBA" id="ARBA00023002"/>
    </source>
</evidence>
<reference evidence="3 4" key="1">
    <citation type="submission" date="2022-09" db="EMBL/GenBank/DDBJ databases">
        <title>Chelativorans salina sp. nov., a novel slightly halophilic bacterium isolated from a saline lake sediment enrichment.</title>
        <authorList>
            <person name="Gao L."/>
            <person name="Fang B.-Z."/>
            <person name="Li W.-J."/>
        </authorList>
    </citation>
    <scope>NUCLEOTIDE SEQUENCE [LARGE SCALE GENOMIC DNA]</scope>
    <source>
        <strain evidence="3 4">EGI FJ00035</strain>
    </source>
</reference>
<dbReference type="InterPro" id="IPR006076">
    <property type="entry name" value="FAD-dep_OxRdtase"/>
</dbReference>
<keyword evidence="4" id="KW-1185">Reference proteome</keyword>
<feature type="domain" description="FAD dependent oxidoreductase" evidence="2">
    <location>
        <begin position="8"/>
        <end position="345"/>
    </location>
</feature>
<evidence type="ECO:0000259" key="2">
    <source>
        <dbReference type="Pfam" id="PF01266"/>
    </source>
</evidence>
<dbReference type="RefSeq" id="WP_260906495.1">
    <property type="nucleotide sequence ID" value="NZ_JAOCZP010000009.1"/>
</dbReference>
<dbReference type="SUPFAM" id="SSF51905">
    <property type="entry name" value="FAD/NAD(P)-binding domain"/>
    <property type="match status" value="1"/>
</dbReference>
<protein>
    <submittedName>
        <fullName evidence="3">FAD-binding oxidoreductase</fullName>
    </submittedName>
</protein>
<dbReference type="Gene3D" id="3.50.50.60">
    <property type="entry name" value="FAD/NAD(P)-binding domain"/>
    <property type="match status" value="1"/>
</dbReference>
<name>A0ABT2LTV8_9HYPH</name>
<evidence type="ECO:0000313" key="3">
    <source>
        <dbReference type="EMBL" id="MCT7377806.1"/>
    </source>
</evidence>
<comment type="caution">
    <text evidence="3">The sequence shown here is derived from an EMBL/GenBank/DDBJ whole genome shotgun (WGS) entry which is preliminary data.</text>
</comment>
<dbReference type="PANTHER" id="PTHR13847">
    <property type="entry name" value="SARCOSINE DEHYDROGENASE-RELATED"/>
    <property type="match status" value="1"/>
</dbReference>
<keyword evidence="1" id="KW-0560">Oxidoreductase</keyword>
<dbReference type="InterPro" id="IPR036188">
    <property type="entry name" value="FAD/NAD-bd_sf"/>
</dbReference>
<dbReference type="Gene3D" id="3.30.9.10">
    <property type="entry name" value="D-Amino Acid Oxidase, subunit A, domain 2"/>
    <property type="match status" value="1"/>
</dbReference>
<dbReference type="EMBL" id="JAOCZP010000009">
    <property type="protein sequence ID" value="MCT7377806.1"/>
    <property type="molecule type" value="Genomic_DNA"/>
</dbReference>
<accession>A0ABT2LTV8</accession>
<sequence length="369" mass="38825">MSEAYSTDIVVIGAGIAGAGIAAALTSEHEVLLLEQEDQPGYHSTGRSAAIFVQNYGNDVIRVLSRASAPLFADADAALFPAPLLKRRGILFVTDGAGRAEHEHLLGTAAGLEEITADEAVARVPLLKREWIAAAAYEADAMDIDVAALHQGWLKGAKRAGARLLTGAALRKGTHSRGGWTLETAVGEVTARVVVNAAGAWADHVAAACGVAPLGLVPMRRSMAVLPAPEGFDIRDWPLVAETADNWYFKPDGGRLLVSPSDEDPVEPHDAFVDDMVLAEGLYRYEQAVRSPVTRIESSWAGLRTFAPDRTPVVGFDAGAEGFFWLAGQGGYGMQTAPALSRLAAGLVSGDTPHDLAAVAAAMSPSRLR</sequence>